<name>A0A4Q9VZS6_9HYPH</name>
<feature type="domain" description="Peptidoglycan binding-like" evidence="2">
    <location>
        <begin position="232"/>
        <end position="279"/>
    </location>
</feature>
<accession>A0A4Q9VZS6</accession>
<comment type="caution">
    <text evidence="3">The sequence shown here is derived from an EMBL/GenBank/DDBJ whole genome shotgun (WGS) entry which is preliminary data.</text>
</comment>
<keyword evidence="1" id="KW-0812">Transmembrane</keyword>
<evidence type="ECO:0000313" key="3">
    <source>
        <dbReference type="EMBL" id="TBW41004.1"/>
    </source>
</evidence>
<dbReference type="InterPro" id="IPR002477">
    <property type="entry name" value="Peptidoglycan-bd-like"/>
</dbReference>
<feature type="transmembrane region" description="Helical" evidence="1">
    <location>
        <begin position="24"/>
        <end position="45"/>
    </location>
</feature>
<evidence type="ECO:0000259" key="2">
    <source>
        <dbReference type="Pfam" id="PF01471"/>
    </source>
</evidence>
<dbReference type="Proteomes" id="UP000292781">
    <property type="component" value="Unassembled WGS sequence"/>
</dbReference>
<proteinExistence type="predicted"/>
<dbReference type="RefSeq" id="WP_131305540.1">
    <property type="nucleotide sequence ID" value="NZ_SJFN01000002.1"/>
</dbReference>
<organism evidence="3 4">
    <name type="scientific">Siculibacillus lacustris</name>
    <dbReference type="NCBI Taxonomy" id="1549641"/>
    <lineage>
        <taxon>Bacteria</taxon>
        <taxon>Pseudomonadati</taxon>
        <taxon>Pseudomonadota</taxon>
        <taxon>Alphaproteobacteria</taxon>
        <taxon>Hyphomicrobiales</taxon>
        <taxon>Ancalomicrobiaceae</taxon>
        <taxon>Siculibacillus</taxon>
    </lineage>
</organism>
<evidence type="ECO:0000256" key="1">
    <source>
        <dbReference type="SAM" id="Phobius"/>
    </source>
</evidence>
<reference evidence="3 4" key="1">
    <citation type="submission" date="2019-02" db="EMBL/GenBank/DDBJ databases">
        <title>Siculibacillus lacustris gen. nov., sp. nov., a new rosette-forming bacterium isolated from a freshwater crater lake (Lake St. Ana, Romania).</title>
        <authorList>
            <person name="Felfoldi T."/>
            <person name="Marton Z."/>
            <person name="Szabo A."/>
            <person name="Mentes A."/>
            <person name="Boka K."/>
            <person name="Marialigeti K."/>
            <person name="Mathe I."/>
            <person name="Koncz M."/>
            <person name="Schumann P."/>
            <person name="Toth E."/>
        </authorList>
    </citation>
    <scope>NUCLEOTIDE SEQUENCE [LARGE SCALE GENOMIC DNA]</scope>
    <source>
        <strain evidence="3 4">SA-279</strain>
    </source>
</reference>
<dbReference type="AlphaFoldDB" id="A0A4Q9VZS6"/>
<protein>
    <submittedName>
        <fullName evidence="3">Peptidoglycan-binding protein</fullName>
    </submittedName>
</protein>
<keyword evidence="4" id="KW-1185">Reference proteome</keyword>
<dbReference type="Pfam" id="PF01471">
    <property type="entry name" value="PG_binding_1"/>
    <property type="match status" value="2"/>
</dbReference>
<dbReference type="SUPFAM" id="SSF47090">
    <property type="entry name" value="PGBD-like"/>
    <property type="match status" value="2"/>
</dbReference>
<dbReference type="Gene3D" id="1.10.101.10">
    <property type="entry name" value="PGBD-like superfamily/PGBD"/>
    <property type="match status" value="2"/>
</dbReference>
<keyword evidence="1" id="KW-0472">Membrane</keyword>
<dbReference type="InterPro" id="IPR036366">
    <property type="entry name" value="PGBDSf"/>
</dbReference>
<sequence>MVDGPDVAGSLPIRMVETVLRNPVTSGGIFVSLVMVGVIVANAFANQPKPHPHPFFTTRLADPARTAPTGGAAVPTAPVVPSVLPRPKPAAALDQPQAIQDLQLALRDRGFYTGPLDGVVGPATADAIRAFERRLGAPQTGEPTDLLIAAVRATPPLPSVAAAPTPPPPPAAPTVPARAVATGPTPPLRVPAADAVAWPAAAEVAPLEVEAPVATATIRRAAREPLARGGDERLQKIQRALIGAGYGPLKADGRWDDHATSAVRRYEADRGWPVTGKPSDRLVYDLMLGGAQARR</sequence>
<gene>
    <name evidence="3" type="ORF">EYW49_02280</name>
</gene>
<evidence type="ECO:0000313" key="4">
    <source>
        <dbReference type="Proteomes" id="UP000292781"/>
    </source>
</evidence>
<keyword evidence="1" id="KW-1133">Transmembrane helix</keyword>
<dbReference type="InterPro" id="IPR036365">
    <property type="entry name" value="PGBD-like_sf"/>
</dbReference>
<dbReference type="EMBL" id="SJFN01000002">
    <property type="protein sequence ID" value="TBW41004.1"/>
    <property type="molecule type" value="Genomic_DNA"/>
</dbReference>
<feature type="domain" description="Peptidoglycan binding-like" evidence="2">
    <location>
        <begin position="97"/>
        <end position="149"/>
    </location>
</feature>
<dbReference type="OrthoDB" id="9816507at2"/>